<comment type="caution">
    <text evidence="6">The sequence shown here is derived from an EMBL/GenBank/DDBJ whole genome shotgun (WGS) entry which is preliminary data.</text>
</comment>
<keyword evidence="7" id="KW-1185">Reference proteome</keyword>
<dbReference type="Gene3D" id="1.20.1440.20">
    <property type="entry name" value="LemA-like domain"/>
    <property type="match status" value="1"/>
</dbReference>
<dbReference type="Proteomes" id="UP000321258">
    <property type="component" value="Unassembled WGS sequence"/>
</dbReference>
<comment type="subcellular location">
    <subcellularLocation>
        <location evidence="1">Membrane</location>
        <topology evidence="1">Single-pass membrane protein</topology>
    </subcellularLocation>
</comment>
<keyword evidence="3" id="KW-0812">Transmembrane</keyword>
<dbReference type="InterPro" id="IPR007156">
    <property type="entry name" value="MamQ_LemA"/>
</dbReference>
<keyword evidence="5" id="KW-0472">Membrane</keyword>
<dbReference type="PANTHER" id="PTHR34478">
    <property type="entry name" value="PROTEIN LEMA"/>
    <property type="match status" value="1"/>
</dbReference>
<dbReference type="OrthoDB" id="9804152at2"/>
<organism evidence="6 7">
    <name type="scientific">Methylobacterium haplocladii</name>
    <dbReference type="NCBI Taxonomy" id="1176176"/>
    <lineage>
        <taxon>Bacteria</taxon>
        <taxon>Pseudomonadati</taxon>
        <taxon>Pseudomonadota</taxon>
        <taxon>Alphaproteobacteria</taxon>
        <taxon>Hyphomicrobiales</taxon>
        <taxon>Methylobacteriaceae</taxon>
        <taxon>Methylobacterium</taxon>
    </lineage>
</organism>
<gene>
    <name evidence="6" type="ORF">MHA02_13020</name>
</gene>
<dbReference type="RefSeq" id="WP_147077735.1">
    <property type="nucleotide sequence ID" value="NZ_BJZT01000011.1"/>
</dbReference>
<dbReference type="InterPro" id="IPR023353">
    <property type="entry name" value="LemA-like_dom_sf"/>
</dbReference>
<evidence type="ECO:0000313" key="6">
    <source>
        <dbReference type="EMBL" id="GEO98914.1"/>
    </source>
</evidence>
<dbReference type="PANTHER" id="PTHR34478:SF2">
    <property type="entry name" value="MEMBRANE PROTEIN"/>
    <property type="match status" value="1"/>
</dbReference>
<proteinExistence type="inferred from homology"/>
<sequence>MRQGSVFASPPRSPVAARIVGALLAMLFATCLSGCGAINRVPTLEEQAKSSWSEVQNQYQRRADLIPNLVETVKGYAKQEQDTLTKVVEARAKATSVQVDASTVSDPEKFKQFQDAQNQLSGALGRLLATVEAYPDLKSNQNFLALQSQLEGTENRIAVARRDYIGAVRAYNTEIRTIPGRWIASFFYPDSKPMETFTATPNSEKPPNVKF</sequence>
<evidence type="ECO:0000256" key="2">
    <source>
        <dbReference type="ARBA" id="ARBA00008854"/>
    </source>
</evidence>
<dbReference type="SUPFAM" id="SSF140478">
    <property type="entry name" value="LemA-like"/>
    <property type="match status" value="1"/>
</dbReference>
<protein>
    <submittedName>
        <fullName evidence="6">LemA family protein</fullName>
    </submittedName>
</protein>
<evidence type="ECO:0000256" key="3">
    <source>
        <dbReference type="ARBA" id="ARBA00022692"/>
    </source>
</evidence>
<name>A0A512IMH9_9HYPH</name>
<evidence type="ECO:0000313" key="7">
    <source>
        <dbReference type="Proteomes" id="UP000321258"/>
    </source>
</evidence>
<accession>A0A512IMH9</accession>
<evidence type="ECO:0000256" key="1">
    <source>
        <dbReference type="ARBA" id="ARBA00004167"/>
    </source>
</evidence>
<dbReference type="GO" id="GO:0016020">
    <property type="term" value="C:membrane"/>
    <property type="evidence" value="ECO:0007669"/>
    <property type="project" value="UniProtKB-SubCell"/>
</dbReference>
<keyword evidence="4" id="KW-1133">Transmembrane helix</keyword>
<dbReference type="AlphaFoldDB" id="A0A512IMH9"/>
<evidence type="ECO:0000256" key="5">
    <source>
        <dbReference type="ARBA" id="ARBA00023136"/>
    </source>
</evidence>
<dbReference type="Pfam" id="PF04011">
    <property type="entry name" value="LemA"/>
    <property type="match status" value="1"/>
</dbReference>
<dbReference type="EMBL" id="BJZT01000011">
    <property type="protein sequence ID" value="GEO98914.1"/>
    <property type="molecule type" value="Genomic_DNA"/>
</dbReference>
<comment type="similarity">
    <text evidence="2">Belongs to the LemA family.</text>
</comment>
<evidence type="ECO:0000256" key="4">
    <source>
        <dbReference type="ARBA" id="ARBA00022989"/>
    </source>
</evidence>
<reference evidence="6 7" key="1">
    <citation type="submission" date="2019-07" db="EMBL/GenBank/DDBJ databases">
        <title>Whole genome shotgun sequence of Methylobacterium haplocladii NBRC 107714.</title>
        <authorList>
            <person name="Hosoyama A."/>
            <person name="Uohara A."/>
            <person name="Ohji S."/>
            <person name="Ichikawa N."/>
        </authorList>
    </citation>
    <scope>NUCLEOTIDE SEQUENCE [LARGE SCALE GENOMIC DNA]</scope>
    <source>
        <strain evidence="6 7">NBRC 107714</strain>
    </source>
</reference>